<dbReference type="AlphaFoldDB" id="J9WDT2"/>
<dbReference type="HOGENOM" id="CLU_3292707_0_0_11"/>
<reference evidence="1 2" key="2">
    <citation type="journal article" date="2012" name="Nucleic Acids Res.">
        <title>Massive gene acquisitions in Mycobacterium indicus pranii provide a perspective on mycobacterial evolution.</title>
        <authorList>
            <person name="Saini V."/>
            <person name="Raghuvanshi S."/>
            <person name="Khurana J.P."/>
            <person name="Ahmed N."/>
            <person name="Hasnain S.E."/>
            <person name="Tyagi A.K."/>
            <person name="Tyagi A.K."/>
        </authorList>
    </citation>
    <scope>NUCLEOTIDE SEQUENCE [LARGE SCALE GENOMIC DNA]</scope>
    <source>
        <strain evidence="2">DSM 45239 / MTCC 9506</strain>
    </source>
</reference>
<dbReference type="EMBL" id="CP002275">
    <property type="protein sequence ID" value="AFS13441.1"/>
    <property type="molecule type" value="Genomic_DNA"/>
</dbReference>
<dbReference type="Proteomes" id="UP000007329">
    <property type="component" value="Chromosome"/>
</dbReference>
<name>J9WDT2_MYCIP</name>
<accession>J9WDT2</accession>
<dbReference type="PATRIC" id="fig|1232724.3.peg.1467"/>
<reference evidence="1 2" key="1">
    <citation type="journal article" date="2007" name="PLoS ONE">
        <title>Molecular analysis of a leprosy immunotherapeutic bacillus provides insights into Mycobacterium evolution.</title>
        <authorList>
            <person name="Ahmed N."/>
            <person name="Saini V."/>
            <person name="Raghuvanshi S."/>
            <person name="Khurana J.P."/>
            <person name="Tyagi A.K."/>
            <person name="Tyagi A.K."/>
            <person name="Hasnain S.E."/>
        </authorList>
    </citation>
    <scope>NUCLEOTIDE SEQUENCE [LARGE SCALE GENOMIC DNA]</scope>
    <source>
        <strain evidence="1">MTCC 9506</strain>
    </source>
</reference>
<organism evidence="1 2">
    <name type="scientific">Mycobacterium indicus pranii (strain DSM 45239 / MTCC 9506)</name>
    <dbReference type="NCBI Taxonomy" id="1232724"/>
    <lineage>
        <taxon>Bacteria</taxon>
        <taxon>Bacillati</taxon>
        <taxon>Actinomycetota</taxon>
        <taxon>Actinomycetes</taxon>
        <taxon>Mycobacteriales</taxon>
        <taxon>Mycobacteriaceae</taxon>
        <taxon>Mycobacterium</taxon>
        <taxon>Mycobacterium avium complex (MAC)</taxon>
    </lineage>
</organism>
<dbReference type="KEGG" id="mid:MIP_02094"/>
<gene>
    <name evidence="1" type="ORF">MIP_02094</name>
</gene>
<proteinExistence type="predicted"/>
<evidence type="ECO:0000313" key="2">
    <source>
        <dbReference type="Proteomes" id="UP000007329"/>
    </source>
</evidence>
<protein>
    <submittedName>
        <fullName evidence="1">Uncharacterized protein</fullName>
    </submittedName>
</protein>
<evidence type="ECO:0000313" key="1">
    <source>
        <dbReference type="EMBL" id="AFS13441.1"/>
    </source>
</evidence>
<sequence length="40" mass="4135">MRLAAHSVTSVRLAAHSALANFEGFGPQCQGHRVGVEASA</sequence>